<dbReference type="AlphaFoldDB" id="A0A918VG57"/>
<sequence length="132" mass="14328">MSDKTIPVKPELLDEIKRLCEENREIALISLCTTDGFSIKSFATRELSAEADKLAAMSSTISALSESAAQQVLKGEFNVTIVESGEGNMLFVRTSYLGLPCVVTVAARVNLSLAKARFATKRMAEVIQKIEA</sequence>
<name>A0A918VG57_9GAMM</name>
<dbReference type="EMBL" id="BMXA01000001">
    <property type="protein sequence ID" value="GGZ96265.1"/>
    <property type="molecule type" value="Genomic_DNA"/>
</dbReference>
<dbReference type="SUPFAM" id="SSF103196">
    <property type="entry name" value="Roadblock/LC7 domain"/>
    <property type="match status" value="1"/>
</dbReference>
<organism evidence="1 2">
    <name type="scientific">Arenicella chitinivorans</name>
    <dbReference type="NCBI Taxonomy" id="1329800"/>
    <lineage>
        <taxon>Bacteria</taxon>
        <taxon>Pseudomonadati</taxon>
        <taxon>Pseudomonadota</taxon>
        <taxon>Gammaproteobacteria</taxon>
        <taxon>Arenicellales</taxon>
        <taxon>Arenicellaceae</taxon>
        <taxon>Arenicella</taxon>
    </lineage>
</organism>
<dbReference type="RefSeq" id="WP_189398013.1">
    <property type="nucleotide sequence ID" value="NZ_BMXA01000001.1"/>
</dbReference>
<evidence type="ECO:0000313" key="2">
    <source>
        <dbReference type="Proteomes" id="UP000614811"/>
    </source>
</evidence>
<reference evidence="1" key="1">
    <citation type="journal article" date="2014" name="Int. J. Syst. Evol. Microbiol.">
        <title>Complete genome sequence of Corynebacterium casei LMG S-19264T (=DSM 44701T), isolated from a smear-ripened cheese.</title>
        <authorList>
            <consortium name="US DOE Joint Genome Institute (JGI-PGF)"/>
            <person name="Walter F."/>
            <person name="Albersmeier A."/>
            <person name="Kalinowski J."/>
            <person name="Ruckert C."/>
        </authorList>
    </citation>
    <scope>NUCLEOTIDE SEQUENCE</scope>
    <source>
        <strain evidence="1">KCTC 12711</strain>
    </source>
</reference>
<reference evidence="1" key="2">
    <citation type="submission" date="2020-09" db="EMBL/GenBank/DDBJ databases">
        <authorList>
            <person name="Sun Q."/>
            <person name="Kim S."/>
        </authorList>
    </citation>
    <scope>NUCLEOTIDE SEQUENCE</scope>
    <source>
        <strain evidence="1">KCTC 12711</strain>
    </source>
</reference>
<gene>
    <name evidence="1" type="ORF">GCM10008090_00610</name>
</gene>
<evidence type="ECO:0008006" key="3">
    <source>
        <dbReference type="Google" id="ProtNLM"/>
    </source>
</evidence>
<evidence type="ECO:0000313" key="1">
    <source>
        <dbReference type="EMBL" id="GGZ96265.1"/>
    </source>
</evidence>
<protein>
    <recommendedName>
        <fullName evidence="3">Roadblock/LAMTOR2 domain-containing protein</fullName>
    </recommendedName>
</protein>
<keyword evidence="2" id="KW-1185">Reference proteome</keyword>
<dbReference type="Proteomes" id="UP000614811">
    <property type="component" value="Unassembled WGS sequence"/>
</dbReference>
<proteinExistence type="predicted"/>
<dbReference type="Gene3D" id="3.30.450.30">
    <property type="entry name" value="Dynein light chain 2a, cytoplasmic"/>
    <property type="match status" value="1"/>
</dbReference>
<accession>A0A918VG57</accession>
<comment type="caution">
    <text evidence="1">The sequence shown here is derived from an EMBL/GenBank/DDBJ whole genome shotgun (WGS) entry which is preliminary data.</text>
</comment>